<evidence type="ECO:0000256" key="1">
    <source>
        <dbReference type="SAM" id="MobiDB-lite"/>
    </source>
</evidence>
<accession>A0A7C9JZJ4</accession>
<name>A0A7C9JZJ4_9GAMM</name>
<organism evidence="3 4">
    <name type="scientific">Vreelandella alkaliphila</name>
    <dbReference type="NCBI Taxonomy" id="272774"/>
    <lineage>
        <taxon>Bacteria</taxon>
        <taxon>Pseudomonadati</taxon>
        <taxon>Pseudomonadota</taxon>
        <taxon>Gammaproteobacteria</taxon>
        <taxon>Oceanospirillales</taxon>
        <taxon>Halomonadaceae</taxon>
        <taxon>Vreelandella</taxon>
    </lineage>
</organism>
<evidence type="ECO:0000313" key="4">
    <source>
        <dbReference type="Proteomes" id="UP000480312"/>
    </source>
</evidence>
<gene>
    <name evidence="3" type="ORF">GPL32_16980</name>
</gene>
<dbReference type="EMBL" id="JAAEHK010000040">
    <property type="protein sequence ID" value="NDL72198.1"/>
    <property type="molecule type" value="Genomic_DNA"/>
</dbReference>
<dbReference type="RefSeq" id="WP_162220032.1">
    <property type="nucleotide sequence ID" value="NZ_JAAEHK010000040.1"/>
</dbReference>
<evidence type="ECO:0000313" key="3">
    <source>
        <dbReference type="EMBL" id="NDL72198.1"/>
    </source>
</evidence>
<keyword evidence="2" id="KW-1133">Transmembrane helix</keyword>
<dbReference type="AlphaFoldDB" id="A0A7C9JZJ4"/>
<feature type="region of interest" description="Disordered" evidence="1">
    <location>
        <begin position="120"/>
        <end position="142"/>
    </location>
</feature>
<sequence length="142" mass="15299">MKYVGYITTFVAAVVAAVGLSVFSMGVMAEQQEEATSNRNIDQSTVCVAASDEQALGCPEGGMFLARLAINESDLQNPLILENRVLNTMALYCDTNFEIQHTRTGVLCVLTHERIGTPAEEGDAIEAVEDEPVAQEAVEEDS</sequence>
<protein>
    <submittedName>
        <fullName evidence="3">Uncharacterized protein</fullName>
    </submittedName>
</protein>
<proteinExistence type="predicted"/>
<keyword evidence="2" id="KW-0812">Transmembrane</keyword>
<dbReference type="OrthoDB" id="6166468at2"/>
<comment type="caution">
    <text evidence="3">The sequence shown here is derived from an EMBL/GenBank/DDBJ whole genome shotgun (WGS) entry which is preliminary data.</text>
</comment>
<evidence type="ECO:0000256" key="2">
    <source>
        <dbReference type="SAM" id="Phobius"/>
    </source>
</evidence>
<reference evidence="3 4" key="1">
    <citation type="submission" date="2020-01" db="EMBL/GenBank/DDBJ databases">
        <title>Whole genome sequencing of Halomonas alkaliphila strain LS44.</title>
        <authorList>
            <person name="Kumar S."/>
            <person name="Paul D."/>
            <person name="Shouche Y."/>
            <person name="Suryavanshi M.V."/>
        </authorList>
    </citation>
    <scope>NUCLEOTIDE SEQUENCE [LARGE SCALE GENOMIC DNA]</scope>
    <source>
        <strain evidence="3 4">LS44</strain>
    </source>
</reference>
<feature type="transmembrane region" description="Helical" evidence="2">
    <location>
        <begin position="6"/>
        <end position="29"/>
    </location>
</feature>
<keyword evidence="2" id="KW-0472">Membrane</keyword>
<dbReference type="Proteomes" id="UP000480312">
    <property type="component" value="Unassembled WGS sequence"/>
</dbReference>